<sequence length="758" mass="86812">MLRRKLYRDLWHYKGQFFTIFLMVFIGMLAFSGIHGYMDGMDESAKEYYKNANLQDLWITNTNISDSDLERLKSIDHVHDVNRALVLNSKLKGYKDVTLETNVLEENTISKMYVIKGEKYASNKKGLWFDSYLAEYLNIHVGDTLKLDVSGQTLKLKVKGLVNTPDHVYFVKDSTEIFPTHQNYGFIYMSADTFQDAMHVDVTYNKAYVDVDKTNNVSTVKKAIQKNFNFISVTDRDNSFSYAGYQAEVEEGQTYAPVFTGLFLMIAILSVMSTMNRFVRQQRVQIGTLKALGFKNRKIYIHYIEFGFMTSLVAAILGVLVGYFTIGQFFIDMEASYFEMPNIHTVLLPVVIQTAVLVVALISLVTYLSSRKILKETASEALRLEVPKVKKNSLDWSVKFNKCKLSTRWNIRDIARNKGRSIAACVGIIGCTMLLVCSFGLWDTIESYMDWEYKIINTYQYKISLNSDYTKEQYDHLTHLYGDATSKSVAIEFKNKGKTETRSMLVLDGKDKLNITDHDEKVMSIHSNGIYLTEKLAEKYGIQVGDKVTWHLAGDSSWHTSRVVGLNRDPQIQQFTMSEKYYEKLGYTYRADSIYTNKQPKKIDGVSKISSIESIQEGVESMLEAMKSMMVLLIVFAVLLGCVILYNLGVLSFTEKQYQFATLKVLGFKDKQIKEIFIKQNTWIMLVGMIIGLPLGYYMLSYIYTNALNETYDFPAVVEWISYVYAIIGTVLVSYVMNKLLARKIKTINMVSSLKANE</sequence>
<dbReference type="InterPro" id="IPR025857">
    <property type="entry name" value="MacB_PCD"/>
</dbReference>
<dbReference type="RefSeq" id="WP_118320300.1">
    <property type="nucleotide sequence ID" value="NZ_QRVM01000041.1"/>
</dbReference>
<dbReference type="PANTHER" id="PTHR30287:SF1">
    <property type="entry name" value="INNER MEMBRANE PROTEIN"/>
    <property type="match status" value="1"/>
</dbReference>
<evidence type="ECO:0000259" key="7">
    <source>
        <dbReference type="Pfam" id="PF02687"/>
    </source>
</evidence>
<dbReference type="AlphaFoldDB" id="A0A412IYG0"/>
<keyword evidence="3 6" id="KW-0812">Transmembrane</keyword>
<feature type="domain" description="MacB-like periplasmic core" evidence="8">
    <location>
        <begin position="22"/>
        <end position="226"/>
    </location>
</feature>
<evidence type="ECO:0000256" key="2">
    <source>
        <dbReference type="ARBA" id="ARBA00022475"/>
    </source>
</evidence>
<feature type="transmembrane region" description="Helical" evidence="6">
    <location>
        <begin position="629"/>
        <end position="648"/>
    </location>
</feature>
<evidence type="ECO:0000256" key="4">
    <source>
        <dbReference type="ARBA" id="ARBA00022989"/>
    </source>
</evidence>
<dbReference type="InterPro" id="IPR003838">
    <property type="entry name" value="ABC3_permease_C"/>
</dbReference>
<evidence type="ECO:0000256" key="3">
    <source>
        <dbReference type="ARBA" id="ARBA00022692"/>
    </source>
</evidence>
<evidence type="ECO:0000313" key="9">
    <source>
        <dbReference type="EMBL" id="RGS45245.1"/>
    </source>
</evidence>
<feature type="transmembrane region" description="Helical" evidence="6">
    <location>
        <begin position="681"/>
        <end position="700"/>
    </location>
</feature>
<accession>A0A412IYG0</accession>
<dbReference type="InterPro" id="IPR038766">
    <property type="entry name" value="Membrane_comp_ABC_pdt"/>
</dbReference>
<proteinExistence type="predicted"/>
<dbReference type="Pfam" id="PF02687">
    <property type="entry name" value="FtsX"/>
    <property type="match status" value="2"/>
</dbReference>
<comment type="subcellular location">
    <subcellularLocation>
        <location evidence="1">Cell membrane</location>
        <topology evidence="1">Multi-pass membrane protein</topology>
    </subcellularLocation>
</comment>
<evidence type="ECO:0008006" key="11">
    <source>
        <dbReference type="Google" id="ProtNLM"/>
    </source>
</evidence>
<feature type="transmembrane region" description="Helical" evidence="6">
    <location>
        <begin position="720"/>
        <end position="737"/>
    </location>
</feature>
<evidence type="ECO:0000313" key="10">
    <source>
        <dbReference type="Proteomes" id="UP000285274"/>
    </source>
</evidence>
<feature type="transmembrane region" description="Helical" evidence="6">
    <location>
        <begin position="422"/>
        <end position="442"/>
    </location>
</feature>
<feature type="domain" description="ABC3 transporter permease C-terminal" evidence="7">
    <location>
        <begin position="258"/>
        <end position="376"/>
    </location>
</feature>
<keyword evidence="5 6" id="KW-0472">Membrane</keyword>
<evidence type="ECO:0000256" key="1">
    <source>
        <dbReference type="ARBA" id="ARBA00004651"/>
    </source>
</evidence>
<feature type="transmembrane region" description="Helical" evidence="6">
    <location>
        <begin position="300"/>
        <end position="326"/>
    </location>
</feature>
<dbReference type="Proteomes" id="UP000285274">
    <property type="component" value="Unassembled WGS sequence"/>
</dbReference>
<keyword evidence="2" id="KW-1003">Cell membrane</keyword>
<feature type="transmembrane region" description="Helical" evidence="6">
    <location>
        <begin position="20"/>
        <end position="38"/>
    </location>
</feature>
<evidence type="ECO:0000256" key="6">
    <source>
        <dbReference type="SAM" id="Phobius"/>
    </source>
</evidence>
<dbReference type="Pfam" id="PF12704">
    <property type="entry name" value="MacB_PCD"/>
    <property type="match status" value="1"/>
</dbReference>
<evidence type="ECO:0000256" key="5">
    <source>
        <dbReference type="ARBA" id="ARBA00023136"/>
    </source>
</evidence>
<dbReference type="PANTHER" id="PTHR30287">
    <property type="entry name" value="MEMBRANE COMPONENT OF PREDICTED ABC SUPERFAMILY METABOLITE UPTAKE TRANSPORTER"/>
    <property type="match status" value="1"/>
</dbReference>
<feature type="transmembrane region" description="Helical" evidence="6">
    <location>
        <begin position="346"/>
        <end position="368"/>
    </location>
</feature>
<evidence type="ECO:0000259" key="8">
    <source>
        <dbReference type="Pfam" id="PF12704"/>
    </source>
</evidence>
<dbReference type="EMBL" id="QRVM01000041">
    <property type="protein sequence ID" value="RGS45245.1"/>
    <property type="molecule type" value="Genomic_DNA"/>
</dbReference>
<dbReference type="GO" id="GO:0005886">
    <property type="term" value="C:plasma membrane"/>
    <property type="evidence" value="ECO:0007669"/>
    <property type="project" value="UniProtKB-SubCell"/>
</dbReference>
<organism evidence="9 10">
    <name type="scientific">Holdemanella biformis</name>
    <dbReference type="NCBI Taxonomy" id="1735"/>
    <lineage>
        <taxon>Bacteria</taxon>
        <taxon>Bacillati</taxon>
        <taxon>Bacillota</taxon>
        <taxon>Erysipelotrichia</taxon>
        <taxon>Erysipelotrichales</taxon>
        <taxon>Erysipelotrichaceae</taxon>
        <taxon>Holdemanella</taxon>
    </lineage>
</organism>
<protein>
    <recommendedName>
        <fullName evidence="11">ABC transporter permease</fullName>
    </recommendedName>
</protein>
<comment type="caution">
    <text evidence="9">The sequence shown here is derived from an EMBL/GenBank/DDBJ whole genome shotgun (WGS) entry which is preliminary data.</text>
</comment>
<keyword evidence="4 6" id="KW-1133">Transmembrane helix</keyword>
<feature type="transmembrane region" description="Helical" evidence="6">
    <location>
        <begin position="255"/>
        <end position="279"/>
    </location>
</feature>
<feature type="domain" description="ABC3 transporter permease C-terminal" evidence="7">
    <location>
        <begin position="632"/>
        <end position="749"/>
    </location>
</feature>
<name>A0A412IYG0_9FIRM</name>
<reference evidence="9 10" key="1">
    <citation type="submission" date="2018-08" db="EMBL/GenBank/DDBJ databases">
        <title>A genome reference for cultivated species of the human gut microbiota.</title>
        <authorList>
            <person name="Zou Y."/>
            <person name="Xue W."/>
            <person name="Luo G."/>
        </authorList>
    </citation>
    <scope>NUCLEOTIDE SEQUENCE [LARGE SCALE GENOMIC DNA]</scope>
    <source>
        <strain evidence="9 10">AF22-10AC</strain>
    </source>
</reference>
<gene>
    <name evidence="9" type="ORF">DWX92_08570</name>
</gene>